<dbReference type="Gene3D" id="3.40.50.2300">
    <property type="match status" value="2"/>
</dbReference>
<dbReference type="AlphaFoldDB" id="A0A4U1B1F7"/>
<dbReference type="RefSeq" id="WP_136737304.1">
    <property type="nucleotide sequence ID" value="NZ_SWDB01000047.1"/>
</dbReference>
<dbReference type="PRINTS" id="PR00036">
    <property type="entry name" value="HTHLACI"/>
</dbReference>
<feature type="domain" description="HTH lacI-type" evidence="4">
    <location>
        <begin position="2"/>
        <end position="56"/>
    </location>
</feature>
<gene>
    <name evidence="5" type="ORF">E8M12_16130</name>
</gene>
<sequence>MATIKDVAKVAGVSIATVSRVINQGEKVNQKTRDKVRTVMQQLGYRPNANAQALVTQKSKTLGVVIPELTDPFFALLASGVEAIAKEMGLQLLLSTGTGSAESELDALNILLDRRCEAIVMHSKHISDQKLQQLLGQNPGLVLIDRYIPEVQERCIWLDNIEGGRIAARHLLSLGHKCFACISSEYDIEDPQLRLQGFVETLNEQGISKGTVAVSMATPNQQGGQSATQELLATGQPFTALFAYNDAMASGAISTLEDNGIRVPEDVSIIGFDDVILASFTRPKLTTLKYPVEEMAAQAAQLALMHLDGEVTTMQTEMKHLPSLIRRASCARLR</sequence>
<dbReference type="EMBL" id="SWDB01000047">
    <property type="protein sequence ID" value="TKB43024.1"/>
    <property type="molecule type" value="Genomic_DNA"/>
</dbReference>
<dbReference type="FunFam" id="1.10.260.40:FF:000002">
    <property type="entry name" value="HTH-type transcriptional repressor PurR"/>
    <property type="match status" value="1"/>
</dbReference>
<protein>
    <submittedName>
        <fullName evidence="5">LacI family DNA-binding transcriptional regulator</fullName>
    </submittedName>
</protein>
<accession>A0A4U1B1F7</accession>
<dbReference type="Pfam" id="PF00356">
    <property type="entry name" value="LacI"/>
    <property type="match status" value="1"/>
</dbReference>
<dbReference type="Proteomes" id="UP000307999">
    <property type="component" value="Unassembled WGS sequence"/>
</dbReference>
<keyword evidence="1" id="KW-0805">Transcription regulation</keyword>
<dbReference type="InterPro" id="IPR000843">
    <property type="entry name" value="HTH_LacI"/>
</dbReference>
<dbReference type="CDD" id="cd01392">
    <property type="entry name" value="HTH_LacI"/>
    <property type="match status" value="1"/>
</dbReference>
<dbReference type="InterPro" id="IPR028082">
    <property type="entry name" value="Peripla_BP_I"/>
</dbReference>
<dbReference type="Gene3D" id="1.10.260.40">
    <property type="entry name" value="lambda repressor-like DNA-binding domains"/>
    <property type="match status" value="1"/>
</dbReference>
<dbReference type="CDD" id="cd06270">
    <property type="entry name" value="PBP1_GalS-like"/>
    <property type="match status" value="1"/>
</dbReference>
<evidence type="ECO:0000313" key="5">
    <source>
        <dbReference type="EMBL" id="TKB43024.1"/>
    </source>
</evidence>
<dbReference type="GO" id="GO:0000976">
    <property type="term" value="F:transcription cis-regulatory region binding"/>
    <property type="evidence" value="ECO:0007669"/>
    <property type="project" value="TreeGrafter"/>
</dbReference>
<evidence type="ECO:0000256" key="3">
    <source>
        <dbReference type="ARBA" id="ARBA00023163"/>
    </source>
</evidence>
<dbReference type="PANTHER" id="PTHR30146:SF109">
    <property type="entry name" value="HTH-TYPE TRANSCRIPTIONAL REGULATOR GALS"/>
    <property type="match status" value="1"/>
</dbReference>
<evidence type="ECO:0000313" key="6">
    <source>
        <dbReference type="Proteomes" id="UP000307999"/>
    </source>
</evidence>
<keyword evidence="3" id="KW-0804">Transcription</keyword>
<dbReference type="InterPro" id="IPR010982">
    <property type="entry name" value="Lambda_DNA-bd_dom_sf"/>
</dbReference>
<keyword evidence="6" id="KW-1185">Reference proteome</keyword>
<dbReference type="PANTHER" id="PTHR30146">
    <property type="entry name" value="LACI-RELATED TRANSCRIPTIONAL REPRESSOR"/>
    <property type="match status" value="1"/>
</dbReference>
<evidence type="ECO:0000256" key="2">
    <source>
        <dbReference type="ARBA" id="ARBA00023125"/>
    </source>
</evidence>
<dbReference type="InterPro" id="IPR046335">
    <property type="entry name" value="LacI/GalR-like_sensor"/>
</dbReference>
<keyword evidence="2 5" id="KW-0238">DNA-binding</keyword>
<dbReference type="SUPFAM" id="SSF47413">
    <property type="entry name" value="lambda repressor-like DNA-binding domains"/>
    <property type="match status" value="1"/>
</dbReference>
<dbReference type="Pfam" id="PF13377">
    <property type="entry name" value="Peripla_BP_3"/>
    <property type="match status" value="1"/>
</dbReference>
<reference evidence="5 6" key="1">
    <citation type="submission" date="2019-04" db="EMBL/GenBank/DDBJ databases">
        <title>Thalassotalea guangxiensis sp. nov., isolated from sediment of the coastal wetland.</title>
        <authorList>
            <person name="Zheng S."/>
            <person name="Zhang D."/>
        </authorList>
    </citation>
    <scope>NUCLEOTIDE SEQUENCE [LARGE SCALE GENOMIC DNA]</scope>
    <source>
        <strain evidence="5 6">ZS-4</strain>
    </source>
</reference>
<dbReference type="GO" id="GO:0003700">
    <property type="term" value="F:DNA-binding transcription factor activity"/>
    <property type="evidence" value="ECO:0007669"/>
    <property type="project" value="TreeGrafter"/>
</dbReference>
<name>A0A4U1B1F7_9GAMM</name>
<dbReference type="SUPFAM" id="SSF53822">
    <property type="entry name" value="Periplasmic binding protein-like I"/>
    <property type="match status" value="1"/>
</dbReference>
<evidence type="ECO:0000256" key="1">
    <source>
        <dbReference type="ARBA" id="ARBA00023015"/>
    </source>
</evidence>
<dbReference type="PROSITE" id="PS00356">
    <property type="entry name" value="HTH_LACI_1"/>
    <property type="match status" value="1"/>
</dbReference>
<dbReference type="PROSITE" id="PS50932">
    <property type="entry name" value="HTH_LACI_2"/>
    <property type="match status" value="1"/>
</dbReference>
<proteinExistence type="predicted"/>
<evidence type="ECO:0000259" key="4">
    <source>
        <dbReference type="PROSITE" id="PS50932"/>
    </source>
</evidence>
<comment type="caution">
    <text evidence="5">The sequence shown here is derived from an EMBL/GenBank/DDBJ whole genome shotgun (WGS) entry which is preliminary data.</text>
</comment>
<dbReference type="OrthoDB" id="9798934at2"/>
<organism evidence="5 6">
    <name type="scientific">Thalassotalea mangrovi</name>
    <dbReference type="NCBI Taxonomy" id="2572245"/>
    <lineage>
        <taxon>Bacteria</taxon>
        <taxon>Pseudomonadati</taxon>
        <taxon>Pseudomonadota</taxon>
        <taxon>Gammaproteobacteria</taxon>
        <taxon>Alteromonadales</taxon>
        <taxon>Colwelliaceae</taxon>
        <taxon>Thalassotalea</taxon>
    </lineage>
</organism>
<dbReference type="SMART" id="SM00354">
    <property type="entry name" value="HTH_LACI"/>
    <property type="match status" value="1"/>
</dbReference>